<dbReference type="InterPro" id="IPR038109">
    <property type="entry name" value="DNA_bind_recomb_sf"/>
</dbReference>
<reference evidence="2 3" key="1">
    <citation type="submission" date="2019-12" db="EMBL/GenBank/DDBJ databases">
        <title>Novel species isolated from a subtropical stream in China.</title>
        <authorList>
            <person name="Lu H."/>
        </authorList>
    </citation>
    <scope>NUCLEOTIDE SEQUENCE [LARGE SCALE GENOMIC DNA]</scope>
    <source>
        <strain evidence="2 3">FT135W</strain>
    </source>
</reference>
<dbReference type="Gene3D" id="3.90.1750.20">
    <property type="entry name" value="Putative Large Serine Recombinase, Chain B, Domain 2"/>
    <property type="match status" value="1"/>
</dbReference>
<organism evidence="2 3">
    <name type="scientific">Duganella flavida</name>
    <dbReference type="NCBI Taxonomy" id="2692175"/>
    <lineage>
        <taxon>Bacteria</taxon>
        <taxon>Pseudomonadati</taxon>
        <taxon>Pseudomonadota</taxon>
        <taxon>Betaproteobacteria</taxon>
        <taxon>Burkholderiales</taxon>
        <taxon>Oxalobacteraceae</taxon>
        <taxon>Telluria group</taxon>
        <taxon>Duganella</taxon>
    </lineage>
</organism>
<dbReference type="PANTHER" id="PTHR30461:SF23">
    <property type="entry name" value="DNA RECOMBINASE-RELATED"/>
    <property type="match status" value="1"/>
</dbReference>
<dbReference type="SUPFAM" id="SSF53041">
    <property type="entry name" value="Resolvase-like"/>
    <property type="match status" value="1"/>
</dbReference>
<dbReference type="InterPro" id="IPR011109">
    <property type="entry name" value="DNA_bind_recombinase_dom"/>
</dbReference>
<dbReference type="Pfam" id="PF00239">
    <property type="entry name" value="Resolvase"/>
    <property type="match status" value="1"/>
</dbReference>
<dbReference type="SMART" id="SM00857">
    <property type="entry name" value="Resolvase"/>
    <property type="match status" value="1"/>
</dbReference>
<dbReference type="CDD" id="cd00338">
    <property type="entry name" value="Ser_Recombinase"/>
    <property type="match status" value="1"/>
</dbReference>
<sequence length="492" mass="56553">MRMSSDGQIESIPNQRLALSTYARHHKMQIVREYVDPGRSGVAIRQRSGMLRLIHDVTAGTGVDFDAVLVYDVARWGRFQDPDESAHYEFICKNAGIKVIYVAELFANDDSLAALLLKTLSRARAAEDSRVLSVKVFAAQSRLARKGFKQGGPAGYGLRRASIEPSGNVRRELEAGERKGALTDHVVFVPGPVSEVAWVRRIFDWYVYGDMGDTEIARALNAAAVPSESGRLWTPPIIANMLTNEKYIGTLVYNRTTQKLQTTPTKNPNREWIRKRDAFPALVDREVFCRAQELRSQRAQRFSREELLGMLRMVYREHGKVSTKLISEDARLPSINVFMNRFETLTKALEFADIPPTPRATKLLQNFRKTEAMRREKFLEICECVICAGASISSGHHKNTFMINDEVLVRMHVSRARRLHESKPFRWYFPLRWPEETQFVIAVQLEPNYAEIRALYLVPSADFSYPMLIMREEWPDEYRRYRYSSLEEMFGL</sequence>
<comment type="caution">
    <text evidence="2">The sequence shown here is derived from an EMBL/GenBank/DDBJ whole genome shotgun (WGS) entry which is preliminary data.</text>
</comment>
<protein>
    <submittedName>
        <fullName evidence="2">Recombinase family protein</fullName>
    </submittedName>
</protein>
<gene>
    <name evidence="2" type="ORF">GTP46_22905</name>
</gene>
<dbReference type="RefSeq" id="WP_161008934.1">
    <property type="nucleotide sequence ID" value="NZ_WWCN01000016.1"/>
</dbReference>
<feature type="domain" description="Resolvase/invertase-type recombinase catalytic" evidence="1">
    <location>
        <begin position="1"/>
        <end position="149"/>
    </location>
</feature>
<name>A0A6L8KI46_9BURK</name>
<dbReference type="InterPro" id="IPR050639">
    <property type="entry name" value="SSR_resolvase"/>
</dbReference>
<dbReference type="Proteomes" id="UP000479335">
    <property type="component" value="Unassembled WGS sequence"/>
</dbReference>
<dbReference type="Pfam" id="PF07508">
    <property type="entry name" value="Recombinase"/>
    <property type="match status" value="1"/>
</dbReference>
<dbReference type="Gene3D" id="3.40.50.1390">
    <property type="entry name" value="Resolvase, N-terminal catalytic domain"/>
    <property type="match status" value="1"/>
</dbReference>
<dbReference type="GO" id="GO:0003677">
    <property type="term" value="F:DNA binding"/>
    <property type="evidence" value="ECO:0007669"/>
    <property type="project" value="InterPro"/>
</dbReference>
<evidence type="ECO:0000313" key="3">
    <source>
        <dbReference type="Proteomes" id="UP000479335"/>
    </source>
</evidence>
<dbReference type="EMBL" id="WWCN01000016">
    <property type="protein sequence ID" value="MYM25484.1"/>
    <property type="molecule type" value="Genomic_DNA"/>
</dbReference>
<proteinExistence type="predicted"/>
<dbReference type="AlphaFoldDB" id="A0A6L8KI46"/>
<dbReference type="InterPro" id="IPR006119">
    <property type="entry name" value="Resolv_N"/>
</dbReference>
<dbReference type="InterPro" id="IPR036162">
    <property type="entry name" value="Resolvase-like_N_sf"/>
</dbReference>
<evidence type="ECO:0000259" key="1">
    <source>
        <dbReference type="SMART" id="SM00857"/>
    </source>
</evidence>
<keyword evidence="3" id="KW-1185">Reference proteome</keyword>
<dbReference type="GO" id="GO:0000150">
    <property type="term" value="F:DNA strand exchange activity"/>
    <property type="evidence" value="ECO:0007669"/>
    <property type="project" value="InterPro"/>
</dbReference>
<accession>A0A6L8KI46</accession>
<evidence type="ECO:0000313" key="2">
    <source>
        <dbReference type="EMBL" id="MYM25484.1"/>
    </source>
</evidence>
<dbReference type="PANTHER" id="PTHR30461">
    <property type="entry name" value="DNA-INVERTASE FROM LAMBDOID PROPHAGE"/>
    <property type="match status" value="1"/>
</dbReference>